<protein>
    <submittedName>
        <fullName evidence="2">Uncharacterized protein</fullName>
    </submittedName>
</protein>
<evidence type="ECO:0000313" key="3">
    <source>
        <dbReference type="Proteomes" id="UP000185544"/>
    </source>
</evidence>
<accession>A0A1L6MZB1</accession>
<proteinExistence type="predicted"/>
<evidence type="ECO:0000256" key="1">
    <source>
        <dbReference type="SAM" id="MobiDB-lite"/>
    </source>
</evidence>
<evidence type="ECO:0000313" key="2">
    <source>
        <dbReference type="EMBL" id="APS00778.1"/>
    </source>
</evidence>
<dbReference type="KEGG" id="pabo:BCY86_08880"/>
<reference evidence="2 3" key="1">
    <citation type="submission" date="2016-08" db="EMBL/GenBank/DDBJ databases">
        <title>Identification and validation of antigenic proteins from Pajaroellobacter abortibovis using de-novo genome sequence assembly and reverse vaccinology.</title>
        <authorList>
            <person name="Welly B.T."/>
            <person name="Miller M.R."/>
            <person name="Stott J.L."/>
            <person name="Blanchard M.T."/>
            <person name="Islas-Trejo A.D."/>
            <person name="O'Rourke S.M."/>
            <person name="Young A.E."/>
            <person name="Medrano J.F."/>
            <person name="Van Eenennaam A.L."/>
        </authorList>
    </citation>
    <scope>NUCLEOTIDE SEQUENCE [LARGE SCALE GENOMIC DNA]</scope>
    <source>
        <strain evidence="2 3">BTF92-0548A/99-0131</strain>
    </source>
</reference>
<gene>
    <name evidence="2" type="ORF">BCY86_08880</name>
</gene>
<name>A0A1L6MZB1_9BACT</name>
<feature type="region of interest" description="Disordered" evidence="1">
    <location>
        <begin position="53"/>
        <end position="72"/>
    </location>
</feature>
<dbReference type="EMBL" id="CP016908">
    <property type="protein sequence ID" value="APS00778.1"/>
    <property type="molecule type" value="Genomic_DNA"/>
</dbReference>
<sequence length="72" mass="8195">MKNRNEPTSNTPEEEHFLALPIGQPLARKKSAEHLKRHGRGRNNLWKHIDLANSRGQAQKQIMFPTSAAPSR</sequence>
<organism evidence="2 3">
    <name type="scientific">Pajaroellobacter abortibovis</name>
    <dbReference type="NCBI Taxonomy" id="1882918"/>
    <lineage>
        <taxon>Bacteria</taxon>
        <taxon>Pseudomonadati</taxon>
        <taxon>Myxococcota</taxon>
        <taxon>Polyangia</taxon>
        <taxon>Polyangiales</taxon>
        <taxon>Polyangiaceae</taxon>
    </lineage>
</organism>
<dbReference type="AlphaFoldDB" id="A0A1L6MZB1"/>
<dbReference type="Proteomes" id="UP000185544">
    <property type="component" value="Chromosome"/>
</dbReference>
<keyword evidence="3" id="KW-1185">Reference proteome</keyword>